<reference evidence="2 3" key="1">
    <citation type="submission" date="2013-11" db="EMBL/GenBank/DDBJ databases">
        <title>Opisthorchis viverrini - life in the bile duct.</title>
        <authorList>
            <person name="Young N.D."/>
            <person name="Nagarajan N."/>
            <person name="Lin S.J."/>
            <person name="Korhonen P.K."/>
            <person name="Jex A.R."/>
            <person name="Hall R.S."/>
            <person name="Safavi-Hemami H."/>
            <person name="Kaewkong W."/>
            <person name="Bertrand D."/>
            <person name="Gao S."/>
            <person name="Seet Q."/>
            <person name="Wongkham S."/>
            <person name="Teh B.T."/>
            <person name="Wongkham C."/>
            <person name="Intapan P.M."/>
            <person name="Maleewong W."/>
            <person name="Yang X."/>
            <person name="Hu M."/>
            <person name="Wang Z."/>
            <person name="Hofmann A."/>
            <person name="Sternberg P.W."/>
            <person name="Tan P."/>
            <person name="Wang J."/>
            <person name="Gasser R.B."/>
        </authorList>
    </citation>
    <scope>NUCLEOTIDE SEQUENCE [LARGE SCALE GENOMIC DNA]</scope>
</reference>
<evidence type="ECO:0000313" key="2">
    <source>
        <dbReference type="EMBL" id="KER30793.1"/>
    </source>
</evidence>
<evidence type="ECO:0000256" key="1">
    <source>
        <dbReference type="SAM" id="MobiDB-lite"/>
    </source>
</evidence>
<accession>A0A074ZTK9</accession>
<organism evidence="2 3">
    <name type="scientific">Opisthorchis viverrini</name>
    <name type="common">Southeast Asian liver fluke</name>
    <dbReference type="NCBI Taxonomy" id="6198"/>
    <lineage>
        <taxon>Eukaryota</taxon>
        <taxon>Metazoa</taxon>
        <taxon>Spiralia</taxon>
        <taxon>Lophotrochozoa</taxon>
        <taxon>Platyhelminthes</taxon>
        <taxon>Trematoda</taxon>
        <taxon>Digenea</taxon>
        <taxon>Opisthorchiida</taxon>
        <taxon>Opisthorchiata</taxon>
        <taxon>Opisthorchiidae</taxon>
        <taxon>Opisthorchis</taxon>
    </lineage>
</organism>
<sequence length="399" mass="44184">MCSVSGTRFQDATAPSPSTHFRLRTSGDSDAVAAKCTGFVTVLSHRVKESLLDRILVGSSLCTFCLLRSVKETHKRMGCSLSMMSAHAPNDGSSDTIKGRFHDNLNALLRCAYRPSIVEVAGDLNIQMERLSMSETGLGGRHRLESLCVDHRLFLCRSTNFRSNQSSLAICCPPKGYRLRAQLVHVAISNRWCSLITKCRIYSDHELIRSRFSLRIPGARKQDVRRVHCSPPLESLPTAPLSDVNSCWNEINSSLHSAESCACGTALPGPFKHLTSKRKVAMLEFHPVPYATGPDDYCHLHVVVGLECCNDPAGYTGWNFVPQGATMPGRPKGSSETPQYEQSWYGAVWGDPLSDTGECLARPPIIGERNCGSYNQCMTSTRFLQLTMMMMMTYHRAQL</sequence>
<proteinExistence type="predicted"/>
<feature type="compositionally biased region" description="Polar residues" evidence="1">
    <location>
        <begin position="1"/>
        <end position="19"/>
    </location>
</feature>
<dbReference type="InterPro" id="IPR036691">
    <property type="entry name" value="Endo/exonu/phosph_ase_sf"/>
</dbReference>
<dbReference type="KEGG" id="ovi:T265_13105"/>
<evidence type="ECO:0008006" key="4">
    <source>
        <dbReference type="Google" id="ProtNLM"/>
    </source>
</evidence>
<dbReference type="EMBL" id="KL596655">
    <property type="protein sequence ID" value="KER30793.1"/>
    <property type="molecule type" value="Genomic_DNA"/>
</dbReference>
<dbReference type="RefSeq" id="XP_009165480.1">
    <property type="nucleotide sequence ID" value="XM_009167216.1"/>
</dbReference>
<gene>
    <name evidence="2" type="ORF">T265_13105</name>
</gene>
<name>A0A074ZTK9_OPIVI</name>
<protein>
    <recommendedName>
        <fullName evidence="4">Endonuclease/exonuclease/phosphatase domain-containing protein</fullName>
    </recommendedName>
</protein>
<dbReference type="OrthoDB" id="6242193at2759"/>
<dbReference type="Gene3D" id="3.60.10.10">
    <property type="entry name" value="Endonuclease/exonuclease/phosphatase"/>
    <property type="match status" value="1"/>
</dbReference>
<feature type="region of interest" description="Disordered" evidence="1">
    <location>
        <begin position="1"/>
        <end position="20"/>
    </location>
</feature>
<dbReference type="AlphaFoldDB" id="A0A074ZTK9"/>
<evidence type="ECO:0000313" key="3">
    <source>
        <dbReference type="Proteomes" id="UP000054324"/>
    </source>
</evidence>
<dbReference type="STRING" id="6198.A0A074ZTK9"/>
<dbReference type="GeneID" id="20327273"/>
<dbReference type="CTD" id="20327273"/>
<keyword evidence="3" id="KW-1185">Reference proteome</keyword>
<dbReference type="Proteomes" id="UP000054324">
    <property type="component" value="Unassembled WGS sequence"/>
</dbReference>